<reference evidence="2" key="1">
    <citation type="submission" date="2015-11" db="EMBL/GenBank/DDBJ databases">
        <title>De novo transcriptome assembly of four potential Pierce s Disease insect vectors from Arizona vineyards.</title>
        <authorList>
            <person name="Tassone E.E."/>
        </authorList>
    </citation>
    <scope>NUCLEOTIDE SEQUENCE</scope>
</reference>
<feature type="transmembrane region" description="Helical" evidence="1">
    <location>
        <begin position="83"/>
        <end position="101"/>
    </location>
</feature>
<keyword evidence="1" id="KW-0812">Transmembrane</keyword>
<proteinExistence type="predicted"/>
<keyword evidence="1" id="KW-0472">Membrane</keyword>
<accession>A0A1B6K935</accession>
<keyword evidence="1" id="KW-1133">Transmembrane helix</keyword>
<name>A0A1B6K935_9HEMI</name>
<dbReference type="AlphaFoldDB" id="A0A1B6K935"/>
<organism evidence="2">
    <name type="scientific">Graphocephala atropunctata</name>
    <dbReference type="NCBI Taxonomy" id="36148"/>
    <lineage>
        <taxon>Eukaryota</taxon>
        <taxon>Metazoa</taxon>
        <taxon>Ecdysozoa</taxon>
        <taxon>Arthropoda</taxon>
        <taxon>Hexapoda</taxon>
        <taxon>Insecta</taxon>
        <taxon>Pterygota</taxon>
        <taxon>Neoptera</taxon>
        <taxon>Paraneoptera</taxon>
        <taxon>Hemiptera</taxon>
        <taxon>Auchenorrhyncha</taxon>
        <taxon>Membracoidea</taxon>
        <taxon>Cicadellidae</taxon>
        <taxon>Cicadellinae</taxon>
        <taxon>Cicadellini</taxon>
        <taxon>Graphocephala</taxon>
    </lineage>
</organism>
<feature type="transmembrane region" description="Helical" evidence="1">
    <location>
        <begin position="113"/>
        <end position="133"/>
    </location>
</feature>
<protein>
    <recommendedName>
        <fullName evidence="3">MARVEL domain-containing protein</fullName>
    </recommendedName>
</protein>
<feature type="transmembrane region" description="Helical" evidence="1">
    <location>
        <begin position="51"/>
        <end position="71"/>
    </location>
</feature>
<evidence type="ECO:0000256" key="1">
    <source>
        <dbReference type="SAM" id="Phobius"/>
    </source>
</evidence>
<evidence type="ECO:0008006" key="3">
    <source>
        <dbReference type="Google" id="ProtNLM"/>
    </source>
</evidence>
<sequence length="157" mass="17608">MNFKLFVKVFQNLLLKLIALCLTVTCLVLWQTEDENSYYRLPAKNPMELNIYFFAIPAYTVILSGLVLLHVLGELPDKTTLRVMLIVGISMFTLSGTIGAVNCTDHAFPSSMLAISVLCCVIASILVLEYLSVENFFKKKEKPDEPLPEVDLYAKPT</sequence>
<dbReference type="EMBL" id="GEBQ01032008">
    <property type="protein sequence ID" value="JAT07969.1"/>
    <property type="molecule type" value="Transcribed_RNA"/>
</dbReference>
<gene>
    <name evidence="2" type="ORF">g.53855</name>
</gene>
<feature type="transmembrane region" description="Helical" evidence="1">
    <location>
        <begin position="12"/>
        <end position="31"/>
    </location>
</feature>
<evidence type="ECO:0000313" key="2">
    <source>
        <dbReference type="EMBL" id="JAT07969.1"/>
    </source>
</evidence>